<dbReference type="PANTHER" id="PTHR45695:SF15">
    <property type="entry name" value="OPSIN RH2"/>
    <property type="match status" value="1"/>
</dbReference>
<keyword evidence="12" id="KW-1185">Reference proteome</keyword>
<keyword evidence="8" id="KW-0807">Transducer</keyword>
<feature type="transmembrane region" description="Helical" evidence="9">
    <location>
        <begin position="36"/>
        <end position="63"/>
    </location>
</feature>
<evidence type="ECO:0000256" key="8">
    <source>
        <dbReference type="ARBA" id="ARBA00023224"/>
    </source>
</evidence>
<evidence type="ECO:0000256" key="9">
    <source>
        <dbReference type="SAM" id="Phobius"/>
    </source>
</evidence>
<feature type="transmembrane region" description="Helical" evidence="9">
    <location>
        <begin position="75"/>
        <end position="96"/>
    </location>
</feature>
<gene>
    <name evidence="11" type="ORF">AVEN_230495_1</name>
</gene>
<dbReference type="GO" id="GO:0005886">
    <property type="term" value="C:plasma membrane"/>
    <property type="evidence" value="ECO:0007669"/>
    <property type="project" value="TreeGrafter"/>
</dbReference>
<evidence type="ECO:0000259" key="10">
    <source>
        <dbReference type="PROSITE" id="PS50262"/>
    </source>
</evidence>
<name>A0A4Y2IG42_ARAVE</name>
<accession>A0A4Y2IG42</accession>
<evidence type="ECO:0000256" key="3">
    <source>
        <dbReference type="ARBA" id="ARBA00022692"/>
    </source>
</evidence>
<comment type="subcellular location">
    <subcellularLocation>
        <location evidence="1">Membrane</location>
        <topology evidence="1">Multi-pass membrane protein</topology>
    </subcellularLocation>
</comment>
<sequence>MSSEENVSQDIIPLLNETLNILLNINNLGYFRHADFVTIIFVVAYVVVFVLGIIGNAFVIDIVCRMKRMRTVTNYFLANLAVADLLVIIFCIPATLTSNLVTRKYLLVPVCRIWEKRIIVSF</sequence>
<dbReference type="PRINTS" id="PR00237">
    <property type="entry name" value="GPCRRHODOPSN"/>
</dbReference>
<keyword evidence="7" id="KW-0675">Receptor</keyword>
<dbReference type="SUPFAM" id="SSF81321">
    <property type="entry name" value="Family A G protein-coupled receptor-like"/>
    <property type="match status" value="1"/>
</dbReference>
<evidence type="ECO:0000256" key="1">
    <source>
        <dbReference type="ARBA" id="ARBA00004141"/>
    </source>
</evidence>
<protein>
    <recommendedName>
        <fullName evidence="10">G-protein coupled receptors family 1 profile domain-containing protein</fullName>
    </recommendedName>
</protein>
<organism evidence="11 12">
    <name type="scientific">Araneus ventricosus</name>
    <name type="common">Orbweaver spider</name>
    <name type="synonym">Epeira ventricosa</name>
    <dbReference type="NCBI Taxonomy" id="182803"/>
    <lineage>
        <taxon>Eukaryota</taxon>
        <taxon>Metazoa</taxon>
        <taxon>Ecdysozoa</taxon>
        <taxon>Arthropoda</taxon>
        <taxon>Chelicerata</taxon>
        <taxon>Arachnida</taxon>
        <taxon>Araneae</taxon>
        <taxon>Araneomorphae</taxon>
        <taxon>Entelegynae</taxon>
        <taxon>Araneoidea</taxon>
        <taxon>Araneidae</taxon>
        <taxon>Araneus</taxon>
    </lineage>
</organism>
<dbReference type="Gene3D" id="1.20.1070.10">
    <property type="entry name" value="Rhodopsin 7-helix transmembrane proteins"/>
    <property type="match status" value="1"/>
</dbReference>
<keyword evidence="5" id="KW-0297">G-protein coupled receptor</keyword>
<dbReference type="PANTHER" id="PTHR45695">
    <property type="entry name" value="LEUCOKININ RECEPTOR-RELATED"/>
    <property type="match status" value="1"/>
</dbReference>
<keyword evidence="3 9" id="KW-0812">Transmembrane</keyword>
<evidence type="ECO:0000256" key="5">
    <source>
        <dbReference type="ARBA" id="ARBA00023040"/>
    </source>
</evidence>
<dbReference type="InterPro" id="IPR017452">
    <property type="entry name" value="GPCR_Rhodpsn_7TM"/>
</dbReference>
<proteinExistence type="inferred from homology"/>
<comment type="similarity">
    <text evidence="2">Belongs to the G-protein coupled receptor 1 family.</text>
</comment>
<dbReference type="Proteomes" id="UP000499080">
    <property type="component" value="Unassembled WGS sequence"/>
</dbReference>
<evidence type="ECO:0000256" key="6">
    <source>
        <dbReference type="ARBA" id="ARBA00023136"/>
    </source>
</evidence>
<evidence type="ECO:0000256" key="7">
    <source>
        <dbReference type="ARBA" id="ARBA00023170"/>
    </source>
</evidence>
<dbReference type="InterPro" id="IPR000276">
    <property type="entry name" value="GPCR_Rhodpsn"/>
</dbReference>
<keyword evidence="6 9" id="KW-0472">Membrane</keyword>
<feature type="domain" description="G-protein coupled receptors family 1 profile" evidence="10">
    <location>
        <begin position="55"/>
        <end position="122"/>
    </location>
</feature>
<dbReference type="PROSITE" id="PS50262">
    <property type="entry name" value="G_PROTEIN_RECEP_F1_2"/>
    <property type="match status" value="1"/>
</dbReference>
<evidence type="ECO:0000256" key="4">
    <source>
        <dbReference type="ARBA" id="ARBA00022989"/>
    </source>
</evidence>
<dbReference type="Pfam" id="PF00001">
    <property type="entry name" value="7tm_1"/>
    <property type="match status" value="1"/>
</dbReference>
<dbReference type="EMBL" id="BGPR01002589">
    <property type="protein sequence ID" value="GBM75966.1"/>
    <property type="molecule type" value="Genomic_DNA"/>
</dbReference>
<keyword evidence="4 9" id="KW-1133">Transmembrane helix</keyword>
<evidence type="ECO:0000256" key="2">
    <source>
        <dbReference type="ARBA" id="ARBA00010663"/>
    </source>
</evidence>
<reference evidence="11 12" key="1">
    <citation type="journal article" date="2019" name="Sci. Rep.">
        <title>Orb-weaving spider Araneus ventricosus genome elucidates the spidroin gene catalogue.</title>
        <authorList>
            <person name="Kono N."/>
            <person name="Nakamura H."/>
            <person name="Ohtoshi R."/>
            <person name="Moran D.A.P."/>
            <person name="Shinohara A."/>
            <person name="Yoshida Y."/>
            <person name="Fujiwara M."/>
            <person name="Mori M."/>
            <person name="Tomita M."/>
            <person name="Arakawa K."/>
        </authorList>
    </citation>
    <scope>NUCLEOTIDE SEQUENCE [LARGE SCALE GENOMIC DNA]</scope>
</reference>
<comment type="caution">
    <text evidence="11">The sequence shown here is derived from an EMBL/GenBank/DDBJ whole genome shotgun (WGS) entry which is preliminary data.</text>
</comment>
<evidence type="ECO:0000313" key="12">
    <source>
        <dbReference type="Proteomes" id="UP000499080"/>
    </source>
</evidence>
<evidence type="ECO:0000313" key="11">
    <source>
        <dbReference type="EMBL" id="GBM75966.1"/>
    </source>
</evidence>
<dbReference type="AlphaFoldDB" id="A0A4Y2IG42"/>
<dbReference type="GO" id="GO:0004930">
    <property type="term" value="F:G protein-coupled receptor activity"/>
    <property type="evidence" value="ECO:0007669"/>
    <property type="project" value="UniProtKB-KW"/>
</dbReference>
<dbReference type="OrthoDB" id="5975505at2759"/>